<comment type="caution">
    <text evidence="3">The sequence shown here is derived from an EMBL/GenBank/DDBJ whole genome shotgun (WGS) entry which is preliminary data.</text>
</comment>
<protein>
    <submittedName>
        <fullName evidence="3">Uncharacterized protein</fullName>
    </submittedName>
</protein>
<feature type="transmembrane region" description="Helical" evidence="2">
    <location>
        <begin position="250"/>
        <end position="271"/>
    </location>
</feature>
<proteinExistence type="predicted"/>
<reference evidence="4" key="1">
    <citation type="journal article" date="2023" name="Commun. Biol.">
        <title>Genome analysis of Parmales, the sister group of diatoms, reveals the evolutionary specialization of diatoms from phago-mixotrophs to photoautotrophs.</title>
        <authorList>
            <person name="Ban H."/>
            <person name="Sato S."/>
            <person name="Yoshikawa S."/>
            <person name="Yamada K."/>
            <person name="Nakamura Y."/>
            <person name="Ichinomiya M."/>
            <person name="Sato N."/>
            <person name="Blanc-Mathieu R."/>
            <person name="Endo H."/>
            <person name="Kuwata A."/>
            <person name="Ogata H."/>
        </authorList>
    </citation>
    <scope>NUCLEOTIDE SEQUENCE [LARGE SCALE GENOMIC DNA]</scope>
    <source>
        <strain evidence="4">NIES 3699</strain>
    </source>
</reference>
<keyword evidence="2" id="KW-0472">Membrane</keyword>
<dbReference type="AlphaFoldDB" id="A0A9W7CH79"/>
<keyword evidence="2" id="KW-1133">Transmembrane helix</keyword>
<keyword evidence="4" id="KW-1185">Reference proteome</keyword>
<evidence type="ECO:0000256" key="1">
    <source>
        <dbReference type="SAM" id="MobiDB-lite"/>
    </source>
</evidence>
<evidence type="ECO:0000256" key="2">
    <source>
        <dbReference type="SAM" id="Phobius"/>
    </source>
</evidence>
<accession>A0A9W7CH79</accession>
<feature type="transmembrane region" description="Helical" evidence="2">
    <location>
        <begin position="73"/>
        <end position="94"/>
    </location>
</feature>
<feature type="transmembrane region" description="Helical" evidence="2">
    <location>
        <begin position="44"/>
        <end position="67"/>
    </location>
</feature>
<sequence>MHATLIDACMNSLMEENPEEFKSLLEIASTFLLRNAKRYANFRLFFGALLSTFDMGTDLFMVFVFFSSNQNNYAWATLSTIFFNLFMQILITFFQNRKKPLKVILKEMILVVTILKPGVDTYRVVSDLEQEKDSLFDFKTEWAYMKGAELFTEAIPGTLIQCYAYLNGTDQGKAALFSLISSVVTAAFTSTIISYDMDMDQLSRKAFPKFFGYMPSDTKMKVYTTGCMFFISGGQLILKCFACSLCAISLPIFLVGFLLAEVLLFMLYKVAMKDMRYWLPIYGAQSWIMSFAIRLVIKIVIDFTSCLQFRHPSEMGGAYFAFNYFLTPFTALYMASRYLDYVEVEENRERLTLVLTPEAVYTFIFVVWSVQLITVGFFFRSIPPEYVKTFYSLKTGWQFSLDTFNDNGHDEENGEPSRDEFRIMVFCDNKHRWASIEPEIRSWVNSSIPVWNETQPEWWNDQKRSLIPDWIIDDPALLLSIRGKGVQELQRRGSWAPGPAIEDSSSGGVTKKI</sequence>
<evidence type="ECO:0000313" key="4">
    <source>
        <dbReference type="Proteomes" id="UP001165160"/>
    </source>
</evidence>
<feature type="region of interest" description="Disordered" evidence="1">
    <location>
        <begin position="492"/>
        <end position="513"/>
    </location>
</feature>
<feature type="transmembrane region" description="Helical" evidence="2">
    <location>
        <begin position="359"/>
        <end position="379"/>
    </location>
</feature>
<dbReference type="EMBL" id="BRXX01000348">
    <property type="protein sequence ID" value="GMI06442.1"/>
    <property type="molecule type" value="Genomic_DNA"/>
</dbReference>
<gene>
    <name evidence="3" type="ORF">TrVE_jg8397</name>
</gene>
<organism evidence="3 4">
    <name type="scientific">Triparma verrucosa</name>
    <dbReference type="NCBI Taxonomy" id="1606542"/>
    <lineage>
        <taxon>Eukaryota</taxon>
        <taxon>Sar</taxon>
        <taxon>Stramenopiles</taxon>
        <taxon>Ochrophyta</taxon>
        <taxon>Bolidophyceae</taxon>
        <taxon>Parmales</taxon>
        <taxon>Triparmaceae</taxon>
        <taxon>Triparma</taxon>
    </lineage>
</organism>
<feature type="transmembrane region" description="Helical" evidence="2">
    <location>
        <begin position="220"/>
        <end position="238"/>
    </location>
</feature>
<dbReference type="Proteomes" id="UP001165160">
    <property type="component" value="Unassembled WGS sequence"/>
</dbReference>
<feature type="transmembrane region" description="Helical" evidence="2">
    <location>
        <begin position="174"/>
        <end position="195"/>
    </location>
</feature>
<name>A0A9W7CH79_9STRA</name>
<feature type="transmembrane region" description="Helical" evidence="2">
    <location>
        <begin position="318"/>
        <end position="339"/>
    </location>
</feature>
<evidence type="ECO:0000313" key="3">
    <source>
        <dbReference type="EMBL" id="GMI06442.1"/>
    </source>
</evidence>
<feature type="transmembrane region" description="Helical" evidence="2">
    <location>
        <begin position="277"/>
        <end position="297"/>
    </location>
</feature>
<feature type="compositionally biased region" description="Polar residues" evidence="1">
    <location>
        <begin position="503"/>
        <end position="513"/>
    </location>
</feature>
<keyword evidence="2" id="KW-0812">Transmembrane</keyword>